<dbReference type="EMBL" id="LMTZ01000088">
    <property type="protein sequence ID" value="KST67419.1"/>
    <property type="molecule type" value="Genomic_DNA"/>
</dbReference>
<evidence type="ECO:0000256" key="1">
    <source>
        <dbReference type="SAM" id="SignalP"/>
    </source>
</evidence>
<proteinExistence type="predicted"/>
<comment type="caution">
    <text evidence="3">The sequence shown here is derived from an EMBL/GenBank/DDBJ whole genome shotgun (WGS) entry which is preliminary data.</text>
</comment>
<protein>
    <recommendedName>
        <fullName evidence="2">Beta-lactamase-related domain-containing protein</fullName>
    </recommendedName>
</protein>
<dbReference type="GO" id="GO:0008233">
    <property type="term" value="F:peptidase activity"/>
    <property type="evidence" value="ECO:0007669"/>
    <property type="project" value="TreeGrafter"/>
</dbReference>
<keyword evidence="4" id="KW-1185">Reference proteome</keyword>
<evidence type="ECO:0000313" key="4">
    <source>
        <dbReference type="Proteomes" id="UP000053372"/>
    </source>
</evidence>
<dbReference type="OrthoDB" id="9797709at2"/>
<dbReference type="Pfam" id="PF00144">
    <property type="entry name" value="Beta-lactamase"/>
    <property type="match status" value="1"/>
</dbReference>
<reference evidence="3 4" key="1">
    <citation type="journal article" date="2015" name="Genome Announc.">
        <title>Draft Genome of the Euendolithic (true boring) Cyanobacterium Mastigocoleus testarum strain BC008.</title>
        <authorList>
            <person name="Guida B.S."/>
            <person name="Garcia-Pichel F."/>
        </authorList>
    </citation>
    <scope>NUCLEOTIDE SEQUENCE [LARGE SCALE GENOMIC DNA]</scope>
    <source>
        <strain evidence="3 4">BC008</strain>
    </source>
</reference>
<keyword evidence="1" id="KW-0732">Signal</keyword>
<sequence length="409" mass="45733">MRYKAVITSLALGLTLPFLGFKNAEAIQNLKTPTKSPSSVIKVRSTEKPIIQPSLIAKKPQGKWAHVSFANNIIEKHRKKYDIPGMSVAIAKNGKIIYANGFGLKNLGKKIKASKLTRYRLASVSKPVTAILAMEMREKGRPGKKLLLNRNIRTYLPKTLPAHHKYRVRDLLSHQSGVRHYKKGKDATKNVKKHYVRSQDALNLFIKDKLVAKPGSKYSYSTHGYTVLAAAIEKISGRTFFEYTSSRFRSWGLKDLSPELAQLNQRNRSQIYKSENGKNKLSKRDDLSWKYAGGGYQSSVVDLANLGIKLINGEILNQKSLDLMWSRQKTNNGKTTRYGLGWSIGRDEDGRKIVAHSGAQNGAASYWRIYPNDKVVVVILSNKRGHKARNLGAYLGRVAVTGSTAKPIN</sequence>
<gene>
    <name evidence="3" type="ORF">BC008_29950</name>
</gene>
<name>A0A0V7ZSH0_9CYAN</name>
<dbReference type="InterPro" id="IPR012338">
    <property type="entry name" value="Beta-lactam/transpept-like"/>
</dbReference>
<dbReference type="GO" id="GO:0006508">
    <property type="term" value="P:proteolysis"/>
    <property type="evidence" value="ECO:0007669"/>
    <property type="project" value="TreeGrafter"/>
</dbReference>
<dbReference type="InterPro" id="IPR052794">
    <property type="entry name" value="Mito_Ser_Protease_LACTB"/>
</dbReference>
<dbReference type="GO" id="GO:0019216">
    <property type="term" value="P:regulation of lipid metabolic process"/>
    <property type="evidence" value="ECO:0007669"/>
    <property type="project" value="TreeGrafter"/>
</dbReference>
<dbReference type="AlphaFoldDB" id="A0A0V7ZSH0"/>
<evidence type="ECO:0000259" key="2">
    <source>
        <dbReference type="Pfam" id="PF00144"/>
    </source>
</evidence>
<evidence type="ECO:0000313" key="3">
    <source>
        <dbReference type="EMBL" id="KST67419.1"/>
    </source>
</evidence>
<feature type="chain" id="PRO_5006890175" description="Beta-lactamase-related domain-containing protein" evidence="1">
    <location>
        <begin position="27"/>
        <end position="409"/>
    </location>
</feature>
<dbReference type="PANTHER" id="PTHR46520">
    <property type="entry name" value="SERINE BETA-LACTAMASE-LIKE PROTEIN LACTB, MITOCHONDRIAL"/>
    <property type="match status" value="1"/>
</dbReference>
<feature type="signal peptide" evidence="1">
    <location>
        <begin position="1"/>
        <end position="26"/>
    </location>
</feature>
<dbReference type="PANTHER" id="PTHR46520:SF1">
    <property type="entry name" value="SERINE BETA-LACTAMASE-LIKE PROTEIN LACTB, MITOCHONDRIAL"/>
    <property type="match status" value="1"/>
</dbReference>
<dbReference type="InterPro" id="IPR001466">
    <property type="entry name" value="Beta-lactam-related"/>
</dbReference>
<feature type="domain" description="Beta-lactamase-related" evidence="2">
    <location>
        <begin position="71"/>
        <end position="396"/>
    </location>
</feature>
<organism evidence="3 4">
    <name type="scientific">Mastigocoleus testarum BC008</name>
    <dbReference type="NCBI Taxonomy" id="371196"/>
    <lineage>
        <taxon>Bacteria</taxon>
        <taxon>Bacillati</taxon>
        <taxon>Cyanobacteriota</taxon>
        <taxon>Cyanophyceae</taxon>
        <taxon>Nostocales</taxon>
        <taxon>Hapalosiphonaceae</taxon>
        <taxon>Mastigocoleus</taxon>
    </lineage>
</organism>
<dbReference type="Proteomes" id="UP000053372">
    <property type="component" value="Unassembled WGS sequence"/>
</dbReference>
<dbReference type="RefSeq" id="WP_027843542.1">
    <property type="nucleotide sequence ID" value="NZ_LMTZ01000088.1"/>
</dbReference>
<accession>A0A0V7ZSH0</accession>
<dbReference type="SUPFAM" id="SSF56601">
    <property type="entry name" value="beta-lactamase/transpeptidase-like"/>
    <property type="match status" value="1"/>
</dbReference>
<dbReference type="Gene3D" id="3.40.710.10">
    <property type="entry name" value="DD-peptidase/beta-lactamase superfamily"/>
    <property type="match status" value="1"/>
</dbReference>